<organism evidence="2 3">
    <name type="scientific">Guyparkeria halophila</name>
    <dbReference type="NCBI Taxonomy" id="47960"/>
    <lineage>
        <taxon>Bacteria</taxon>
        <taxon>Pseudomonadati</taxon>
        <taxon>Pseudomonadota</taxon>
        <taxon>Gammaproteobacteria</taxon>
        <taxon>Chromatiales</taxon>
        <taxon>Thioalkalibacteraceae</taxon>
        <taxon>Guyparkeria</taxon>
    </lineage>
</organism>
<evidence type="ECO:0000313" key="3">
    <source>
        <dbReference type="Proteomes" id="UP001327459"/>
    </source>
</evidence>
<accession>A0ABZ0YWL0</accession>
<evidence type="ECO:0000313" key="2">
    <source>
        <dbReference type="EMBL" id="WQH15596.1"/>
    </source>
</evidence>
<dbReference type="InterPro" id="IPR043129">
    <property type="entry name" value="ATPase_NBD"/>
</dbReference>
<sequence length="307" mass="32358">MSNRLGVDLGGTKIEVAVLAPDNHIRWREREPTPKGDYAGTVETMAALIERAERECGRAGGIGVGTPGTISPRTGLVKNANSVVLNDRPLKADLEARLGREVLMANDANCLALSESAVDGAASGADSVFGVILGTGVGGGLVVDGRVLVGRNAIAGEWGHNPLPWAATDESPGPACWCGLSGCIEQWLSGPAFERDHAERTGESLSGEIIVSRAQAGDEAAHASLARYERRLARALAHVINLFDPDVIVLGGGMSNVERLYESVPRQWDEFVFSDPITTRLVAPRFGDSSGVRGAAFLNDSLGRHMG</sequence>
<dbReference type="CDD" id="cd24066">
    <property type="entry name" value="ASKHA_NBD_ROK_EcFRK-like"/>
    <property type="match status" value="1"/>
</dbReference>
<dbReference type="SUPFAM" id="SSF53067">
    <property type="entry name" value="Actin-like ATPase domain"/>
    <property type="match status" value="1"/>
</dbReference>
<dbReference type="Pfam" id="PF00480">
    <property type="entry name" value="ROK"/>
    <property type="match status" value="1"/>
</dbReference>
<dbReference type="PROSITE" id="PS01125">
    <property type="entry name" value="ROK"/>
    <property type="match status" value="1"/>
</dbReference>
<dbReference type="RefSeq" id="WP_322520623.1">
    <property type="nucleotide sequence ID" value="NZ_CP140153.1"/>
</dbReference>
<evidence type="ECO:0000256" key="1">
    <source>
        <dbReference type="ARBA" id="ARBA00023277"/>
    </source>
</evidence>
<name>A0ABZ0YWL0_9GAMM</name>
<dbReference type="PANTHER" id="PTHR18964:SF174">
    <property type="entry name" value="D-ALLOSE KINASE-RELATED"/>
    <property type="match status" value="1"/>
</dbReference>
<keyword evidence="1" id="KW-0119">Carbohydrate metabolism</keyword>
<protein>
    <submittedName>
        <fullName evidence="2">ROK family protein</fullName>
    </submittedName>
</protein>
<proteinExistence type="predicted"/>
<dbReference type="InterPro" id="IPR049874">
    <property type="entry name" value="ROK_cs"/>
</dbReference>
<dbReference type="Proteomes" id="UP001327459">
    <property type="component" value="Chromosome"/>
</dbReference>
<reference evidence="2 3" key="1">
    <citation type="submission" date="2023-11" db="EMBL/GenBank/DDBJ databases">
        <title>MicrobeMod: A computational toolkit for identifying prokaryotic methylation and restriction-modification with nanopore sequencing.</title>
        <authorList>
            <person name="Crits-Christoph A."/>
            <person name="Kang S.C."/>
            <person name="Lee H."/>
            <person name="Ostrov N."/>
        </authorList>
    </citation>
    <scope>NUCLEOTIDE SEQUENCE [LARGE SCALE GENOMIC DNA]</scope>
    <source>
        <strain evidence="2 3">ATCC 49870</strain>
    </source>
</reference>
<dbReference type="Gene3D" id="3.30.420.40">
    <property type="match status" value="2"/>
</dbReference>
<dbReference type="EMBL" id="CP140153">
    <property type="protein sequence ID" value="WQH15596.1"/>
    <property type="molecule type" value="Genomic_DNA"/>
</dbReference>
<dbReference type="PANTHER" id="PTHR18964">
    <property type="entry name" value="ROK (REPRESSOR, ORF, KINASE) FAMILY"/>
    <property type="match status" value="1"/>
</dbReference>
<dbReference type="InterPro" id="IPR000600">
    <property type="entry name" value="ROK"/>
</dbReference>
<keyword evidence="3" id="KW-1185">Reference proteome</keyword>
<gene>
    <name evidence="2" type="ORF">SR882_07445</name>
</gene>